<proteinExistence type="predicted"/>
<dbReference type="Gene3D" id="1.10.287.110">
    <property type="entry name" value="DnaJ domain"/>
    <property type="match status" value="1"/>
</dbReference>
<accession>A0A1I1QKQ1</accession>
<dbReference type="RefSeq" id="WP_093427810.1">
    <property type="nucleotide sequence ID" value="NZ_FOMJ01000003.1"/>
</dbReference>
<keyword evidence="4" id="KW-1185">Reference proteome</keyword>
<evidence type="ECO:0000313" key="3">
    <source>
        <dbReference type="EMBL" id="SFD22605.1"/>
    </source>
</evidence>
<dbReference type="OrthoDB" id="581986at2"/>
<dbReference type="PROSITE" id="PS50076">
    <property type="entry name" value="DNAJ_2"/>
    <property type="match status" value="1"/>
</dbReference>
<dbReference type="AlphaFoldDB" id="A0A1I1QKQ1"/>
<dbReference type="Proteomes" id="UP000198611">
    <property type="component" value="Unassembled WGS sequence"/>
</dbReference>
<organism evidence="3 4">
    <name type="scientific">Thiohalospira halophila DSM 15071</name>
    <dbReference type="NCBI Taxonomy" id="1123397"/>
    <lineage>
        <taxon>Bacteria</taxon>
        <taxon>Pseudomonadati</taxon>
        <taxon>Pseudomonadota</taxon>
        <taxon>Gammaproteobacteria</taxon>
        <taxon>Thiohalospirales</taxon>
        <taxon>Thiohalospiraceae</taxon>
        <taxon>Thiohalospira</taxon>
    </lineage>
</organism>
<dbReference type="SUPFAM" id="SSF46565">
    <property type="entry name" value="Chaperone J-domain"/>
    <property type="match status" value="1"/>
</dbReference>
<dbReference type="InterPro" id="IPR001623">
    <property type="entry name" value="DnaJ_domain"/>
</dbReference>
<evidence type="ECO:0000259" key="2">
    <source>
        <dbReference type="PROSITE" id="PS50076"/>
    </source>
</evidence>
<dbReference type="EMBL" id="FOMJ01000003">
    <property type="protein sequence ID" value="SFD22605.1"/>
    <property type="molecule type" value="Genomic_DNA"/>
</dbReference>
<dbReference type="Pfam" id="PF00226">
    <property type="entry name" value="DnaJ"/>
    <property type="match status" value="1"/>
</dbReference>
<dbReference type="CDD" id="cd06257">
    <property type="entry name" value="DnaJ"/>
    <property type="match status" value="1"/>
</dbReference>
<name>A0A1I1QKQ1_9GAMM</name>
<dbReference type="SMART" id="SM00271">
    <property type="entry name" value="DnaJ"/>
    <property type="match status" value="1"/>
</dbReference>
<protein>
    <submittedName>
        <fullName evidence="3">DnaJ domain-containing protein</fullName>
    </submittedName>
</protein>
<reference evidence="3 4" key="1">
    <citation type="submission" date="2016-10" db="EMBL/GenBank/DDBJ databases">
        <authorList>
            <person name="de Groot N.N."/>
        </authorList>
    </citation>
    <scope>NUCLEOTIDE SEQUENCE [LARGE SCALE GENOMIC DNA]</scope>
    <source>
        <strain evidence="3 4">HL3</strain>
    </source>
</reference>
<dbReference type="STRING" id="1123397.SAMN05660831_01146"/>
<dbReference type="Pfam" id="PF12339">
    <property type="entry name" value="DNAJ_related"/>
    <property type="match status" value="1"/>
</dbReference>
<evidence type="ECO:0000256" key="1">
    <source>
        <dbReference type="ARBA" id="ARBA00023186"/>
    </source>
</evidence>
<dbReference type="InterPro" id="IPR036869">
    <property type="entry name" value="J_dom_sf"/>
</dbReference>
<feature type="domain" description="J" evidence="2">
    <location>
        <begin position="150"/>
        <end position="218"/>
    </location>
</feature>
<evidence type="ECO:0000313" key="4">
    <source>
        <dbReference type="Proteomes" id="UP000198611"/>
    </source>
</evidence>
<sequence>MTGIPARWPGRAGPAVIDPDPRLALLEAMLASRPAWREFDLLGELRRRRVPPFEDPDGSTLGLFRRHFLLRHLLYRLRDRLLARGLGDLALDAVGVRYCAHPGPRRRALVAPEPLRAYYLDPDELASTGAAEVDALLTAFWRRYHAHARREWALRELDLGAEATPDIIRRRYRELAMQYHPDRGGDSARFARINAAHAVLVGLPASTGGGAPARRGDR</sequence>
<keyword evidence="1" id="KW-0143">Chaperone</keyword>
<dbReference type="InterPro" id="IPR021059">
    <property type="entry name" value="DnaJ-related_N"/>
</dbReference>
<gene>
    <name evidence="3" type="ORF">SAMN05660831_01146</name>
</gene>